<accession>A0A448WX19</accession>
<dbReference type="Proteomes" id="UP000784294">
    <property type="component" value="Unassembled WGS sequence"/>
</dbReference>
<dbReference type="AlphaFoldDB" id="A0A448WX19"/>
<protein>
    <submittedName>
        <fullName evidence="1">Uncharacterized protein</fullName>
    </submittedName>
</protein>
<dbReference type="EMBL" id="CAAALY010055569">
    <property type="protein sequence ID" value="VEL22271.1"/>
    <property type="molecule type" value="Genomic_DNA"/>
</dbReference>
<name>A0A448WX19_9PLAT</name>
<sequence length="96" mass="10063">MFDPVGWPMVVAAGKVLAGCDCGKKNPTGGTCPRVEEGAVTIAEKGPVPGKSELPVFTRLMEVEGEDGFTARLATVEWDESGDVIVVGKKDELLGD</sequence>
<organism evidence="1 2">
    <name type="scientific">Protopolystoma xenopodis</name>
    <dbReference type="NCBI Taxonomy" id="117903"/>
    <lineage>
        <taxon>Eukaryota</taxon>
        <taxon>Metazoa</taxon>
        <taxon>Spiralia</taxon>
        <taxon>Lophotrochozoa</taxon>
        <taxon>Platyhelminthes</taxon>
        <taxon>Monogenea</taxon>
        <taxon>Polyopisthocotylea</taxon>
        <taxon>Polystomatidea</taxon>
        <taxon>Polystomatidae</taxon>
        <taxon>Protopolystoma</taxon>
    </lineage>
</organism>
<evidence type="ECO:0000313" key="2">
    <source>
        <dbReference type="Proteomes" id="UP000784294"/>
    </source>
</evidence>
<reference evidence="1" key="1">
    <citation type="submission" date="2018-11" db="EMBL/GenBank/DDBJ databases">
        <authorList>
            <consortium name="Pathogen Informatics"/>
        </authorList>
    </citation>
    <scope>NUCLEOTIDE SEQUENCE</scope>
</reference>
<comment type="caution">
    <text evidence="1">The sequence shown here is derived from an EMBL/GenBank/DDBJ whole genome shotgun (WGS) entry which is preliminary data.</text>
</comment>
<gene>
    <name evidence="1" type="ORF">PXEA_LOCUS15711</name>
</gene>
<proteinExistence type="predicted"/>
<keyword evidence="2" id="KW-1185">Reference proteome</keyword>
<evidence type="ECO:0000313" key="1">
    <source>
        <dbReference type="EMBL" id="VEL22271.1"/>
    </source>
</evidence>